<evidence type="ECO:0000256" key="1">
    <source>
        <dbReference type="SAM" id="Phobius"/>
    </source>
</evidence>
<sequence>MAHKRFIRVKVLKRLLQISYGSISIQLHNPRLSVSKALSVPSFPANDLETRVNHPSSEISINDNRRGCLVVTIMATYAIVLPLKFMYMPSFINFVQSAHLLIIYPTVRLVRHTPLEFNAGVLGTFLDRKTPYNNTFRTTNNGM</sequence>
<keyword evidence="1" id="KW-1133">Transmembrane helix</keyword>
<proteinExistence type="predicted"/>
<dbReference type="EMBL" id="KN838562">
    <property type="protein sequence ID" value="KIK05172.1"/>
    <property type="molecule type" value="Genomic_DNA"/>
</dbReference>
<gene>
    <name evidence="2" type="ORF">K443DRAFT_367106</name>
</gene>
<accession>A0A0C9Y4U6</accession>
<name>A0A0C9Y4U6_9AGAR</name>
<reference evidence="2 3" key="1">
    <citation type="submission" date="2014-04" db="EMBL/GenBank/DDBJ databases">
        <authorList>
            <consortium name="DOE Joint Genome Institute"/>
            <person name="Kuo A."/>
            <person name="Kohler A."/>
            <person name="Nagy L.G."/>
            <person name="Floudas D."/>
            <person name="Copeland A."/>
            <person name="Barry K.W."/>
            <person name="Cichocki N."/>
            <person name="Veneault-Fourrey C."/>
            <person name="LaButti K."/>
            <person name="Lindquist E.A."/>
            <person name="Lipzen A."/>
            <person name="Lundell T."/>
            <person name="Morin E."/>
            <person name="Murat C."/>
            <person name="Sun H."/>
            <person name="Tunlid A."/>
            <person name="Henrissat B."/>
            <person name="Grigoriev I.V."/>
            <person name="Hibbett D.S."/>
            <person name="Martin F."/>
            <person name="Nordberg H.P."/>
            <person name="Cantor M.N."/>
            <person name="Hua S.X."/>
        </authorList>
    </citation>
    <scope>NUCLEOTIDE SEQUENCE [LARGE SCALE GENOMIC DNA]</scope>
    <source>
        <strain evidence="2 3">LaAM-08-1</strain>
    </source>
</reference>
<organism evidence="2 3">
    <name type="scientific">Laccaria amethystina LaAM-08-1</name>
    <dbReference type="NCBI Taxonomy" id="1095629"/>
    <lineage>
        <taxon>Eukaryota</taxon>
        <taxon>Fungi</taxon>
        <taxon>Dikarya</taxon>
        <taxon>Basidiomycota</taxon>
        <taxon>Agaricomycotina</taxon>
        <taxon>Agaricomycetes</taxon>
        <taxon>Agaricomycetidae</taxon>
        <taxon>Agaricales</taxon>
        <taxon>Agaricineae</taxon>
        <taxon>Hydnangiaceae</taxon>
        <taxon>Laccaria</taxon>
    </lineage>
</organism>
<keyword evidence="1" id="KW-0812">Transmembrane</keyword>
<reference evidence="3" key="2">
    <citation type="submission" date="2015-01" db="EMBL/GenBank/DDBJ databases">
        <title>Evolutionary Origins and Diversification of the Mycorrhizal Mutualists.</title>
        <authorList>
            <consortium name="DOE Joint Genome Institute"/>
            <consortium name="Mycorrhizal Genomics Consortium"/>
            <person name="Kohler A."/>
            <person name="Kuo A."/>
            <person name="Nagy L.G."/>
            <person name="Floudas D."/>
            <person name="Copeland A."/>
            <person name="Barry K.W."/>
            <person name="Cichocki N."/>
            <person name="Veneault-Fourrey C."/>
            <person name="LaButti K."/>
            <person name="Lindquist E.A."/>
            <person name="Lipzen A."/>
            <person name="Lundell T."/>
            <person name="Morin E."/>
            <person name="Murat C."/>
            <person name="Riley R."/>
            <person name="Ohm R."/>
            <person name="Sun H."/>
            <person name="Tunlid A."/>
            <person name="Henrissat B."/>
            <person name="Grigoriev I.V."/>
            <person name="Hibbett D.S."/>
            <person name="Martin F."/>
        </authorList>
    </citation>
    <scope>NUCLEOTIDE SEQUENCE [LARGE SCALE GENOMIC DNA]</scope>
    <source>
        <strain evidence="3">LaAM-08-1</strain>
    </source>
</reference>
<evidence type="ECO:0000313" key="2">
    <source>
        <dbReference type="EMBL" id="KIK05172.1"/>
    </source>
</evidence>
<keyword evidence="1" id="KW-0472">Membrane</keyword>
<dbReference type="Proteomes" id="UP000054477">
    <property type="component" value="Unassembled WGS sequence"/>
</dbReference>
<dbReference type="HOGENOM" id="CLU_1806471_0_0_1"/>
<dbReference type="AlphaFoldDB" id="A0A0C9Y4U6"/>
<keyword evidence="3" id="KW-1185">Reference proteome</keyword>
<evidence type="ECO:0000313" key="3">
    <source>
        <dbReference type="Proteomes" id="UP000054477"/>
    </source>
</evidence>
<feature type="transmembrane region" description="Helical" evidence="1">
    <location>
        <begin position="67"/>
        <end position="85"/>
    </location>
</feature>
<protein>
    <submittedName>
        <fullName evidence="2">Uncharacterized protein</fullName>
    </submittedName>
</protein>